<proteinExistence type="predicted"/>
<feature type="compositionally biased region" description="Basic and acidic residues" evidence="1">
    <location>
        <begin position="136"/>
        <end position="153"/>
    </location>
</feature>
<organism evidence="2 3">
    <name type="scientific">Cordyceps militaris</name>
    <name type="common">Caterpillar fungus</name>
    <name type="synonym">Clavaria militaris</name>
    <dbReference type="NCBI Taxonomy" id="73501"/>
    <lineage>
        <taxon>Eukaryota</taxon>
        <taxon>Fungi</taxon>
        <taxon>Dikarya</taxon>
        <taxon>Ascomycota</taxon>
        <taxon>Pezizomycotina</taxon>
        <taxon>Sordariomycetes</taxon>
        <taxon>Hypocreomycetidae</taxon>
        <taxon>Hypocreales</taxon>
        <taxon>Cordycipitaceae</taxon>
        <taxon>Cordyceps</taxon>
    </lineage>
</organism>
<feature type="compositionally biased region" description="Basic residues" evidence="1">
    <location>
        <begin position="180"/>
        <end position="194"/>
    </location>
</feature>
<name>A0A2H4SAN7_CORMI</name>
<protein>
    <submittedName>
        <fullName evidence="2">Uncharacterized protein</fullName>
    </submittedName>
</protein>
<dbReference type="AlphaFoldDB" id="A0A2H4SAN7"/>
<dbReference type="EMBL" id="CP023323">
    <property type="protein sequence ID" value="ATY60153.1"/>
    <property type="molecule type" value="Genomic_DNA"/>
</dbReference>
<feature type="region of interest" description="Disordered" evidence="1">
    <location>
        <begin position="32"/>
        <end position="206"/>
    </location>
</feature>
<dbReference type="VEuPathDB" id="FungiDB:A9K55_006451"/>
<evidence type="ECO:0000256" key="1">
    <source>
        <dbReference type="SAM" id="MobiDB-lite"/>
    </source>
</evidence>
<dbReference type="Proteomes" id="UP000323067">
    <property type="component" value="Chromosome vi"/>
</dbReference>
<gene>
    <name evidence="2" type="ORF">A9K55_006451</name>
</gene>
<dbReference type="OrthoDB" id="4961474at2759"/>
<evidence type="ECO:0000313" key="2">
    <source>
        <dbReference type="EMBL" id="ATY60153.1"/>
    </source>
</evidence>
<sequence length="206" mass="22222">MAPPDALPVAAAALSNRVSMLFAAQSSLLRTLSASSSSGRAAPTTHRQTQADIDEDEALFKSAYHPGGGVGYVPPAADTATSNTDRELRGRILGKRGPLLEREKRDGRRKKKAEESDEDEDVGRSALGKRKRPRREVRDGAAEVTRQDSRGEAGDVVEAETQPAVEESAPTATAAETTTTKRKRNKKKKNKNKAKTAENATEELSR</sequence>
<accession>A0A2H4SAN7</accession>
<evidence type="ECO:0000313" key="3">
    <source>
        <dbReference type="Proteomes" id="UP000323067"/>
    </source>
</evidence>
<feature type="compositionally biased region" description="Low complexity" evidence="1">
    <location>
        <begin position="32"/>
        <end position="42"/>
    </location>
</feature>
<reference evidence="2 3" key="1">
    <citation type="journal article" date="2017" name="BMC Genomics">
        <title>Chromosome level assembly and secondary metabolite potential of the parasitic fungus Cordyceps militaris.</title>
        <authorList>
            <person name="Kramer G.J."/>
            <person name="Nodwell J.R."/>
        </authorList>
    </citation>
    <scope>NUCLEOTIDE SEQUENCE [LARGE SCALE GENOMIC DNA]</scope>
    <source>
        <strain evidence="2 3">ATCC 34164</strain>
    </source>
</reference>